<dbReference type="AlphaFoldDB" id="A0A9D1PUI1"/>
<dbReference type="InterPro" id="IPR010982">
    <property type="entry name" value="Lambda_DNA-bd_dom_sf"/>
</dbReference>
<feature type="domain" description="HTH lacI-type" evidence="4">
    <location>
        <begin position="5"/>
        <end position="59"/>
    </location>
</feature>
<dbReference type="Pfam" id="PF13377">
    <property type="entry name" value="Peripla_BP_3"/>
    <property type="match status" value="1"/>
</dbReference>
<dbReference type="InterPro" id="IPR046335">
    <property type="entry name" value="LacI/GalR-like_sensor"/>
</dbReference>
<dbReference type="Proteomes" id="UP000823936">
    <property type="component" value="Unassembled WGS sequence"/>
</dbReference>
<protein>
    <submittedName>
        <fullName evidence="5">LacI family transcriptional regulator</fullName>
    </submittedName>
</protein>
<dbReference type="InterPro" id="IPR000843">
    <property type="entry name" value="HTH_LacI"/>
</dbReference>
<keyword evidence="3" id="KW-0804">Transcription</keyword>
<dbReference type="Gene3D" id="3.40.50.2300">
    <property type="match status" value="2"/>
</dbReference>
<evidence type="ECO:0000313" key="6">
    <source>
        <dbReference type="Proteomes" id="UP000823936"/>
    </source>
</evidence>
<dbReference type="SUPFAM" id="SSF53822">
    <property type="entry name" value="Periplasmic binding protein-like I"/>
    <property type="match status" value="1"/>
</dbReference>
<evidence type="ECO:0000259" key="4">
    <source>
        <dbReference type="PROSITE" id="PS50932"/>
    </source>
</evidence>
<dbReference type="SMART" id="SM00354">
    <property type="entry name" value="HTH_LACI"/>
    <property type="match status" value="1"/>
</dbReference>
<evidence type="ECO:0000256" key="3">
    <source>
        <dbReference type="ARBA" id="ARBA00023163"/>
    </source>
</evidence>
<proteinExistence type="predicted"/>
<keyword evidence="2" id="KW-0238">DNA-binding</keyword>
<dbReference type="PANTHER" id="PTHR30146">
    <property type="entry name" value="LACI-RELATED TRANSCRIPTIONAL REPRESSOR"/>
    <property type="match status" value="1"/>
</dbReference>
<dbReference type="PANTHER" id="PTHR30146:SF138">
    <property type="entry name" value="TRANSCRIPTIONAL REGULATORY PROTEIN"/>
    <property type="match status" value="1"/>
</dbReference>
<dbReference type="GO" id="GO:0003700">
    <property type="term" value="F:DNA-binding transcription factor activity"/>
    <property type="evidence" value="ECO:0007669"/>
    <property type="project" value="TreeGrafter"/>
</dbReference>
<sequence length="342" mass="38048">MARKATMADLARASGYSKTAISFAFNQPEKISAEAYSRIMEEAKKLDYVPDPMARNLSLGRHMSIGFLLPQKIEHSLSNPYLFDVIKGIGKVCESAGYTLTIIPPLHSSFSKAVRNAMVDGIITMGISIDPGLDDALRKRRIPIVSIDGRTDGSISTVNIDDRKACYEIMKRALDLGHRSFAFIALMRDAYENEKSSSTVQKRLDGYKMALEEYGLDINEMIQVNADATYDDGMRVAEDLLKKRNDFSCVVSMADITAFGFIDKAEEEGVHIPEDLSLISFDGLKNYGRVKLTTVNQPANDKGKLAAEHLIKLIGRKEEKAEALFVPFSLADGNTLRRRNEY</sequence>
<reference evidence="5" key="1">
    <citation type="journal article" date="2021" name="PeerJ">
        <title>Extensive microbial diversity within the chicken gut microbiome revealed by metagenomics and culture.</title>
        <authorList>
            <person name="Gilroy R."/>
            <person name="Ravi A."/>
            <person name="Getino M."/>
            <person name="Pursley I."/>
            <person name="Horton D.L."/>
            <person name="Alikhan N.F."/>
            <person name="Baker D."/>
            <person name="Gharbi K."/>
            <person name="Hall N."/>
            <person name="Watson M."/>
            <person name="Adriaenssens E.M."/>
            <person name="Foster-Nyarko E."/>
            <person name="Jarju S."/>
            <person name="Secka A."/>
            <person name="Antonio M."/>
            <person name="Oren A."/>
            <person name="Chaudhuri R.R."/>
            <person name="La Ragione R."/>
            <person name="Hildebrand F."/>
            <person name="Pallen M.J."/>
        </authorList>
    </citation>
    <scope>NUCLEOTIDE SEQUENCE</scope>
    <source>
        <strain evidence="5">Gambia11-129</strain>
    </source>
</reference>
<organism evidence="5 6">
    <name type="scientific">Candidatus Ornithospirochaeta avicola</name>
    <dbReference type="NCBI Taxonomy" id="2840896"/>
    <lineage>
        <taxon>Bacteria</taxon>
        <taxon>Pseudomonadati</taxon>
        <taxon>Spirochaetota</taxon>
        <taxon>Spirochaetia</taxon>
        <taxon>Spirochaetales</taxon>
        <taxon>Spirochaetaceae</taxon>
        <taxon>Spirochaetaceae incertae sedis</taxon>
        <taxon>Candidatus Ornithospirochaeta</taxon>
    </lineage>
</organism>
<gene>
    <name evidence="5" type="ORF">IAB12_06130</name>
</gene>
<dbReference type="SUPFAM" id="SSF47413">
    <property type="entry name" value="lambda repressor-like DNA-binding domains"/>
    <property type="match status" value="1"/>
</dbReference>
<comment type="caution">
    <text evidence="5">The sequence shown here is derived from an EMBL/GenBank/DDBJ whole genome shotgun (WGS) entry which is preliminary data.</text>
</comment>
<reference evidence="5" key="2">
    <citation type="submission" date="2021-04" db="EMBL/GenBank/DDBJ databases">
        <authorList>
            <person name="Gilroy R."/>
        </authorList>
    </citation>
    <scope>NUCLEOTIDE SEQUENCE</scope>
    <source>
        <strain evidence="5">Gambia11-129</strain>
    </source>
</reference>
<evidence type="ECO:0000313" key="5">
    <source>
        <dbReference type="EMBL" id="HIV99335.1"/>
    </source>
</evidence>
<dbReference type="GO" id="GO:0000976">
    <property type="term" value="F:transcription cis-regulatory region binding"/>
    <property type="evidence" value="ECO:0007669"/>
    <property type="project" value="TreeGrafter"/>
</dbReference>
<evidence type="ECO:0000256" key="1">
    <source>
        <dbReference type="ARBA" id="ARBA00023015"/>
    </source>
</evidence>
<dbReference type="EMBL" id="DXHU01000023">
    <property type="protein sequence ID" value="HIV99335.1"/>
    <property type="molecule type" value="Genomic_DNA"/>
</dbReference>
<evidence type="ECO:0000256" key="2">
    <source>
        <dbReference type="ARBA" id="ARBA00023125"/>
    </source>
</evidence>
<name>A0A9D1PUI1_9SPIO</name>
<dbReference type="CDD" id="cd06279">
    <property type="entry name" value="PBP1_LacI-like"/>
    <property type="match status" value="1"/>
</dbReference>
<dbReference type="PROSITE" id="PS50932">
    <property type="entry name" value="HTH_LACI_2"/>
    <property type="match status" value="1"/>
</dbReference>
<dbReference type="Pfam" id="PF00356">
    <property type="entry name" value="LacI"/>
    <property type="match status" value="1"/>
</dbReference>
<accession>A0A9D1PUI1</accession>
<keyword evidence="1" id="KW-0805">Transcription regulation</keyword>
<dbReference type="InterPro" id="IPR028082">
    <property type="entry name" value="Peripla_BP_I"/>
</dbReference>
<dbReference type="Gene3D" id="1.10.260.40">
    <property type="entry name" value="lambda repressor-like DNA-binding domains"/>
    <property type="match status" value="1"/>
</dbReference>